<sequence length="120" mass="12501">MLNQRLAAAQKVAQELMPMEASIEEALMRGSRLALAILEGRQLAKLPITAGQESLKALASTQAALLEARSTIAEAHALLNDEKTRIGLGARSMGDWGECPPASGSAETAPSPKPALTVVA</sequence>
<gene>
    <name evidence="2" type="ORF">GCM10022281_11350</name>
</gene>
<protein>
    <recommendedName>
        <fullName evidence="4">TolC family protein</fullName>
    </recommendedName>
</protein>
<dbReference type="Proteomes" id="UP001424459">
    <property type="component" value="Unassembled WGS sequence"/>
</dbReference>
<dbReference type="EMBL" id="BAABBR010000001">
    <property type="protein sequence ID" value="GAA4033294.1"/>
    <property type="molecule type" value="Genomic_DNA"/>
</dbReference>
<feature type="region of interest" description="Disordered" evidence="1">
    <location>
        <begin position="91"/>
        <end position="120"/>
    </location>
</feature>
<name>A0ABP7TYQ5_9SPHN</name>
<organism evidence="2 3">
    <name type="scientific">Sphingomonas rosea</name>
    <dbReference type="NCBI Taxonomy" id="335605"/>
    <lineage>
        <taxon>Bacteria</taxon>
        <taxon>Pseudomonadati</taxon>
        <taxon>Pseudomonadota</taxon>
        <taxon>Alphaproteobacteria</taxon>
        <taxon>Sphingomonadales</taxon>
        <taxon>Sphingomonadaceae</taxon>
        <taxon>Sphingomonas</taxon>
    </lineage>
</organism>
<proteinExistence type="predicted"/>
<keyword evidence="3" id="KW-1185">Reference proteome</keyword>
<evidence type="ECO:0000313" key="2">
    <source>
        <dbReference type="EMBL" id="GAA4033294.1"/>
    </source>
</evidence>
<evidence type="ECO:0008006" key="4">
    <source>
        <dbReference type="Google" id="ProtNLM"/>
    </source>
</evidence>
<comment type="caution">
    <text evidence="2">The sequence shown here is derived from an EMBL/GenBank/DDBJ whole genome shotgun (WGS) entry which is preliminary data.</text>
</comment>
<accession>A0ABP7TYQ5</accession>
<evidence type="ECO:0000313" key="3">
    <source>
        <dbReference type="Proteomes" id="UP001424459"/>
    </source>
</evidence>
<evidence type="ECO:0000256" key="1">
    <source>
        <dbReference type="SAM" id="MobiDB-lite"/>
    </source>
</evidence>
<reference evidence="3" key="1">
    <citation type="journal article" date="2019" name="Int. J. Syst. Evol. Microbiol.">
        <title>The Global Catalogue of Microorganisms (GCM) 10K type strain sequencing project: providing services to taxonomists for standard genome sequencing and annotation.</title>
        <authorList>
            <consortium name="The Broad Institute Genomics Platform"/>
            <consortium name="The Broad Institute Genome Sequencing Center for Infectious Disease"/>
            <person name="Wu L."/>
            <person name="Ma J."/>
        </authorList>
    </citation>
    <scope>NUCLEOTIDE SEQUENCE [LARGE SCALE GENOMIC DNA]</scope>
    <source>
        <strain evidence="3">JCM 17564</strain>
    </source>
</reference>